<reference evidence="2 3" key="1">
    <citation type="submission" date="2023-08" db="EMBL/GenBank/DDBJ databases">
        <title>Black Yeasts Isolated from many extreme environments.</title>
        <authorList>
            <person name="Coleine C."/>
            <person name="Stajich J.E."/>
            <person name="Selbmann L."/>
        </authorList>
    </citation>
    <scope>NUCLEOTIDE SEQUENCE [LARGE SCALE GENOMIC DNA]</scope>
    <source>
        <strain evidence="2 3">CCFEE 536</strain>
    </source>
</reference>
<organism evidence="2 3">
    <name type="scientific">Cryomyces antarcticus</name>
    <dbReference type="NCBI Taxonomy" id="329879"/>
    <lineage>
        <taxon>Eukaryota</taxon>
        <taxon>Fungi</taxon>
        <taxon>Dikarya</taxon>
        <taxon>Ascomycota</taxon>
        <taxon>Pezizomycotina</taxon>
        <taxon>Dothideomycetes</taxon>
        <taxon>Dothideomycetes incertae sedis</taxon>
        <taxon>Cryomyces</taxon>
    </lineage>
</organism>
<dbReference type="EMBL" id="JAVRRA010016533">
    <property type="protein sequence ID" value="KAK5201666.1"/>
    <property type="molecule type" value="Genomic_DNA"/>
</dbReference>
<feature type="compositionally biased region" description="Basic and acidic residues" evidence="1">
    <location>
        <begin position="1"/>
        <end position="16"/>
    </location>
</feature>
<feature type="region of interest" description="Disordered" evidence="1">
    <location>
        <begin position="1"/>
        <end position="72"/>
    </location>
</feature>
<feature type="compositionally biased region" description="Basic and acidic residues" evidence="1">
    <location>
        <begin position="48"/>
        <end position="62"/>
    </location>
</feature>
<proteinExistence type="predicted"/>
<evidence type="ECO:0000313" key="2">
    <source>
        <dbReference type="EMBL" id="KAK5201666.1"/>
    </source>
</evidence>
<name>A0ABR0LQ15_9PEZI</name>
<comment type="caution">
    <text evidence="2">The sequence shown here is derived from an EMBL/GenBank/DDBJ whole genome shotgun (WGS) entry which is preliminary data.</text>
</comment>
<protein>
    <submittedName>
        <fullName evidence="2">Uncharacterized protein</fullName>
    </submittedName>
</protein>
<sequence length="72" mass="8239">MKFDTRMSIQESDHAPNHGVKRARKSPNQHYAKIEKELGSLSDSEEEQPAKKRMVLDSDPQRSFEVPRTNGS</sequence>
<gene>
    <name evidence="2" type="ORF">LTR16_001880</name>
</gene>
<dbReference type="Proteomes" id="UP001357485">
    <property type="component" value="Unassembled WGS sequence"/>
</dbReference>
<keyword evidence="3" id="KW-1185">Reference proteome</keyword>
<accession>A0ABR0LQ15</accession>
<evidence type="ECO:0000256" key="1">
    <source>
        <dbReference type="SAM" id="MobiDB-lite"/>
    </source>
</evidence>
<evidence type="ECO:0000313" key="3">
    <source>
        <dbReference type="Proteomes" id="UP001357485"/>
    </source>
</evidence>